<dbReference type="EMBL" id="CP122959">
    <property type="protein sequence ID" value="WGI19239.1"/>
    <property type="molecule type" value="Genomic_DNA"/>
</dbReference>
<evidence type="ECO:0000313" key="2">
    <source>
        <dbReference type="Proteomes" id="UP001179858"/>
    </source>
</evidence>
<reference evidence="1" key="1">
    <citation type="submission" date="2023-04" db="EMBL/GenBank/DDBJ databases">
        <title>Novel strain of Lactilactobacillus sakei and use thereof.</title>
        <authorList>
            <person name="Kim S.Y."/>
        </authorList>
    </citation>
    <scope>NUCLEOTIDE SEQUENCE</scope>
    <source>
        <strain evidence="1">HUP1</strain>
    </source>
</reference>
<accession>A0AAF0GRI3</accession>
<dbReference type="AlphaFoldDB" id="A0AAF0GRI3"/>
<dbReference type="RefSeq" id="WP_280102911.1">
    <property type="nucleotide sequence ID" value="NZ_CP122959.1"/>
</dbReference>
<proteinExistence type="predicted"/>
<dbReference type="Proteomes" id="UP001179858">
    <property type="component" value="Chromosome"/>
</dbReference>
<organism evidence="1 2">
    <name type="scientific">Latilactobacillus sakei</name>
    <name type="common">Lactobacillus sakei</name>
    <dbReference type="NCBI Taxonomy" id="1599"/>
    <lineage>
        <taxon>Bacteria</taxon>
        <taxon>Bacillati</taxon>
        <taxon>Bacillota</taxon>
        <taxon>Bacilli</taxon>
        <taxon>Lactobacillales</taxon>
        <taxon>Lactobacillaceae</taxon>
        <taxon>Latilactobacillus</taxon>
    </lineage>
</organism>
<sequence>MIDVNMTALEMFRLKTGCTLTLADVGFESDILTKDETDVQNEFGIELPSEFLAHFYEAQIRSVCYLVIIITDKNQDDILAKKIKEEKVL</sequence>
<evidence type="ECO:0000313" key="1">
    <source>
        <dbReference type="EMBL" id="WGI19239.1"/>
    </source>
</evidence>
<protein>
    <submittedName>
        <fullName evidence="1">Uncharacterized protein</fullName>
    </submittedName>
</protein>
<gene>
    <name evidence="1" type="ORF">QBD03_00395</name>
</gene>
<name>A0AAF0GRI3_LATSK</name>